<dbReference type="AlphaFoldDB" id="A0A7C8GRP9"/>
<evidence type="ECO:0000313" key="3">
    <source>
        <dbReference type="Proteomes" id="UP000480246"/>
    </source>
</evidence>
<sequence length="166" mass="19487">MILISIIKNCAKLPRKEALFQLNRVSMRDTLVYLFLLFFITFLPNVILNIITFEADESVLSYSQFLLQVIVSYPFLMMFLVIASISVLAFPAFIIRTFLHRKLAYQQLWKMTGFALLFPLICYHILFYLPVSNNIAVLISILWLYVLMYRMIIIYPKKKSKTEKPG</sequence>
<dbReference type="Proteomes" id="UP000480246">
    <property type="component" value="Unassembled WGS sequence"/>
</dbReference>
<keyword evidence="3" id="KW-1185">Reference proteome</keyword>
<organism evidence="2 3">
    <name type="scientific">Gracilibacillus oryzae</name>
    <dbReference type="NCBI Taxonomy" id="1672701"/>
    <lineage>
        <taxon>Bacteria</taxon>
        <taxon>Bacillati</taxon>
        <taxon>Bacillota</taxon>
        <taxon>Bacilli</taxon>
        <taxon>Bacillales</taxon>
        <taxon>Bacillaceae</taxon>
        <taxon>Gracilibacillus</taxon>
    </lineage>
</organism>
<dbReference type="RefSeq" id="WP_153406083.1">
    <property type="nucleotide sequence ID" value="NZ_ML762440.1"/>
</dbReference>
<keyword evidence="1" id="KW-1133">Transmembrane helix</keyword>
<accession>A0A7C8GRP9</accession>
<dbReference type="EMBL" id="WEID01000087">
    <property type="protein sequence ID" value="KAB8127846.1"/>
    <property type="molecule type" value="Genomic_DNA"/>
</dbReference>
<name>A0A7C8GRP9_9BACI</name>
<keyword evidence="1" id="KW-0472">Membrane</keyword>
<comment type="caution">
    <text evidence="2">The sequence shown here is derived from an EMBL/GenBank/DDBJ whole genome shotgun (WGS) entry which is preliminary data.</text>
</comment>
<feature type="transmembrane region" description="Helical" evidence="1">
    <location>
        <begin position="31"/>
        <end position="53"/>
    </location>
</feature>
<dbReference type="OrthoDB" id="2884954at2"/>
<feature type="transmembrane region" description="Helical" evidence="1">
    <location>
        <begin position="111"/>
        <end position="129"/>
    </location>
</feature>
<proteinExistence type="predicted"/>
<feature type="transmembrane region" description="Helical" evidence="1">
    <location>
        <begin position="135"/>
        <end position="155"/>
    </location>
</feature>
<feature type="transmembrane region" description="Helical" evidence="1">
    <location>
        <begin position="73"/>
        <end position="99"/>
    </location>
</feature>
<gene>
    <name evidence="2" type="ORF">F9U64_16965</name>
</gene>
<keyword evidence="1" id="KW-0812">Transmembrane</keyword>
<evidence type="ECO:0000256" key="1">
    <source>
        <dbReference type="SAM" id="Phobius"/>
    </source>
</evidence>
<reference evidence="2 3" key="1">
    <citation type="submission" date="2019-10" db="EMBL/GenBank/DDBJ databases">
        <title>Gracilibacillus sp. nov. isolated from rice seeds.</title>
        <authorList>
            <person name="He S."/>
        </authorList>
    </citation>
    <scope>NUCLEOTIDE SEQUENCE [LARGE SCALE GENOMIC DNA]</scope>
    <source>
        <strain evidence="2 3">TD8</strain>
    </source>
</reference>
<protein>
    <recommendedName>
        <fullName evidence="4">DUF1189 domain-containing protein</fullName>
    </recommendedName>
</protein>
<evidence type="ECO:0008006" key="4">
    <source>
        <dbReference type="Google" id="ProtNLM"/>
    </source>
</evidence>
<evidence type="ECO:0000313" key="2">
    <source>
        <dbReference type="EMBL" id="KAB8127846.1"/>
    </source>
</evidence>